<sequence>MPEFLTVLALYYACATTATTLPMSHADVMACMDHYEAVKTHFAPEGEPTGPQRSRTAYLNFKDWEQANQDLVDSLRPLRRN</sequence>
<reference evidence="1" key="1">
    <citation type="submission" date="2021-07" db="EMBL/GenBank/DDBJ databases">
        <title>Roseobacter insulae sp. nov., isolated from a tidal flat.</title>
        <authorList>
            <person name="Park S."/>
            <person name="Yoon J.-H."/>
        </authorList>
    </citation>
    <scope>NUCLEOTIDE SEQUENCE</scope>
    <source>
        <strain evidence="1">YSTF-M11</strain>
    </source>
</reference>
<evidence type="ECO:0000313" key="2">
    <source>
        <dbReference type="Proteomes" id="UP001138661"/>
    </source>
</evidence>
<organism evidence="1 2">
    <name type="scientific">Roseobacter insulae</name>
    <dbReference type="NCBI Taxonomy" id="2859783"/>
    <lineage>
        <taxon>Bacteria</taxon>
        <taxon>Pseudomonadati</taxon>
        <taxon>Pseudomonadota</taxon>
        <taxon>Alphaproteobacteria</taxon>
        <taxon>Rhodobacterales</taxon>
        <taxon>Roseobacteraceae</taxon>
        <taxon>Roseobacter</taxon>
    </lineage>
</organism>
<comment type="caution">
    <text evidence="1">The sequence shown here is derived from an EMBL/GenBank/DDBJ whole genome shotgun (WGS) entry which is preliminary data.</text>
</comment>
<accession>A0A9X1K469</accession>
<dbReference type="EMBL" id="JAHXDN010000007">
    <property type="protein sequence ID" value="MBW4710293.1"/>
    <property type="molecule type" value="Genomic_DNA"/>
</dbReference>
<keyword evidence="2" id="KW-1185">Reference proteome</keyword>
<dbReference type="AlphaFoldDB" id="A0A9X1K469"/>
<evidence type="ECO:0000313" key="1">
    <source>
        <dbReference type="EMBL" id="MBW4710293.1"/>
    </source>
</evidence>
<dbReference type="Proteomes" id="UP001138661">
    <property type="component" value="Unassembled WGS sequence"/>
</dbReference>
<gene>
    <name evidence="1" type="ORF">KX928_21095</name>
</gene>
<protein>
    <submittedName>
        <fullName evidence="1">Uncharacterized protein</fullName>
    </submittedName>
</protein>
<proteinExistence type="predicted"/>
<dbReference type="RefSeq" id="WP_219506685.1">
    <property type="nucleotide sequence ID" value="NZ_JAHXDN010000007.1"/>
</dbReference>
<name>A0A9X1K469_9RHOB</name>